<keyword evidence="3" id="KW-1185">Reference proteome</keyword>
<gene>
    <name evidence="2" type="ORF">BN996_01971</name>
</gene>
<dbReference type="RefSeq" id="WP_042665380.1">
    <property type="nucleotide sequence ID" value="NZ_CABLRR010000002.1"/>
</dbReference>
<dbReference type="OrthoDB" id="214866at2157"/>
<sequence length="137" mass="14329">MDAERLAPTVGIVGALLLALAIAIPAVTVEAGDGQVAAYYAAGPVGISFVGMLALLETIVFLSGRQGRTDPATAAGLAFVLSLSMLGVAALWSFSIDPTLLFSFDQQYSWLTYHRWSVVAAAFVTFVGGAWYARGVL</sequence>
<dbReference type="InterPro" id="IPR055970">
    <property type="entry name" value="DUF7548"/>
</dbReference>
<feature type="transmembrane region" description="Helical" evidence="1">
    <location>
        <begin position="74"/>
        <end position="94"/>
    </location>
</feature>
<reference evidence="3" key="1">
    <citation type="submission" date="2015-03" db="EMBL/GenBank/DDBJ databases">
        <authorList>
            <person name="Urmite Genomes"/>
        </authorList>
    </citation>
    <scope>NUCLEOTIDE SEQUENCE [LARGE SCALE GENOMIC DNA]</scope>
    <source>
        <strain evidence="3">Arc-Hr</strain>
    </source>
</reference>
<protein>
    <submittedName>
        <fullName evidence="2">Uncharacterized protein</fullName>
    </submittedName>
</protein>
<evidence type="ECO:0000313" key="2">
    <source>
        <dbReference type="EMBL" id="CQR50489.1"/>
    </source>
</evidence>
<dbReference type="Proteomes" id="UP000198902">
    <property type="component" value="Unassembled WGS sequence"/>
</dbReference>
<name>A0A0D6JRN7_9EURY</name>
<evidence type="ECO:0000313" key="3">
    <source>
        <dbReference type="Proteomes" id="UP000198902"/>
    </source>
</evidence>
<keyword evidence="1" id="KW-0472">Membrane</keyword>
<keyword evidence="1" id="KW-1133">Transmembrane helix</keyword>
<organism evidence="2 3">
    <name type="scientific">Haloferax massiliensis</name>
    <dbReference type="NCBI Taxonomy" id="1476858"/>
    <lineage>
        <taxon>Archaea</taxon>
        <taxon>Methanobacteriati</taxon>
        <taxon>Methanobacteriota</taxon>
        <taxon>Stenosarchaea group</taxon>
        <taxon>Halobacteria</taxon>
        <taxon>Halobacteriales</taxon>
        <taxon>Haloferacaceae</taxon>
        <taxon>Haloferax</taxon>
    </lineage>
</organism>
<keyword evidence="1" id="KW-0812">Transmembrane</keyword>
<feature type="transmembrane region" description="Helical" evidence="1">
    <location>
        <begin position="39"/>
        <end position="62"/>
    </location>
</feature>
<dbReference type="Pfam" id="PF24416">
    <property type="entry name" value="DUF7548"/>
    <property type="match status" value="1"/>
</dbReference>
<dbReference type="EMBL" id="CSTE01000002">
    <property type="protein sequence ID" value="CQR50489.1"/>
    <property type="molecule type" value="Genomic_DNA"/>
</dbReference>
<accession>A0A0D6JRN7</accession>
<dbReference type="AlphaFoldDB" id="A0A0D6JRN7"/>
<evidence type="ECO:0000256" key="1">
    <source>
        <dbReference type="SAM" id="Phobius"/>
    </source>
</evidence>
<proteinExistence type="predicted"/>
<feature type="transmembrane region" description="Helical" evidence="1">
    <location>
        <begin position="114"/>
        <end position="133"/>
    </location>
</feature>